<comment type="caution">
    <text evidence="3">The sequence shown here is derived from an EMBL/GenBank/DDBJ whole genome shotgun (WGS) entry which is preliminary data.</text>
</comment>
<proteinExistence type="inferred from homology"/>
<name>G4TAC9_SERID</name>
<dbReference type="InterPro" id="IPR024652">
    <property type="entry name" value="Trichodiene_synth"/>
</dbReference>
<gene>
    <name evidence="3" type="ORF">PIIN_02143</name>
</gene>
<evidence type="ECO:0008006" key="5">
    <source>
        <dbReference type="Google" id="ProtNLM"/>
    </source>
</evidence>
<sequence length="331" mass="37440">MSSQEHKTLRIAIPSIPLQVQMSSSNSPTTPRSVISFFLAEMRYRRPSYPSRTALEQDLHAYISAWQLDPQHLDPRRTAAMITPSVAMGDMSYHGHDYSTKFLISLFTFFMIYIDDLSGRNPAPFAVFQQYYATSRAQLDPVLDHFASCLRAMWAFYDTFTANAIVSSALEFVNGCYLESLTVDMKVNPNAERYPYFLRSKTGVAQAYAMMIFPLSARLSLLEYIQAAPSISFWIDITNDILSFHKEELAQEVGNYVHLRAAVERKAPAQIHRDLVQEALKASANIESTLSGNALNAWLTFKTGYITFHVTQDRYKLGDMSLGVVHPTTRS</sequence>
<keyword evidence="4" id="KW-1185">Reference proteome</keyword>
<keyword evidence="2" id="KW-0456">Lyase</keyword>
<dbReference type="OMA" id="IKGTMEF"/>
<evidence type="ECO:0000313" key="4">
    <source>
        <dbReference type="Proteomes" id="UP000007148"/>
    </source>
</evidence>
<organism evidence="3 4">
    <name type="scientific">Serendipita indica (strain DSM 11827)</name>
    <name type="common">Root endophyte fungus</name>
    <name type="synonym">Piriformospora indica</name>
    <dbReference type="NCBI Taxonomy" id="1109443"/>
    <lineage>
        <taxon>Eukaryota</taxon>
        <taxon>Fungi</taxon>
        <taxon>Dikarya</taxon>
        <taxon>Basidiomycota</taxon>
        <taxon>Agaricomycotina</taxon>
        <taxon>Agaricomycetes</taxon>
        <taxon>Sebacinales</taxon>
        <taxon>Serendipitaceae</taxon>
        <taxon>Serendipita</taxon>
    </lineage>
</organism>
<accession>G4TAC9</accession>
<dbReference type="SUPFAM" id="SSF48576">
    <property type="entry name" value="Terpenoid synthases"/>
    <property type="match status" value="1"/>
</dbReference>
<comment type="similarity">
    <text evidence="1">Belongs to the trichodiene synthase family.</text>
</comment>
<dbReference type="Gene3D" id="1.10.600.10">
    <property type="entry name" value="Farnesyl Diphosphate Synthase"/>
    <property type="match status" value="1"/>
</dbReference>
<protein>
    <recommendedName>
        <fullName evidence="5">Trichodiene synthase</fullName>
    </recommendedName>
</protein>
<evidence type="ECO:0000256" key="2">
    <source>
        <dbReference type="ARBA" id="ARBA00023239"/>
    </source>
</evidence>
<dbReference type="SFLD" id="SFLDS00005">
    <property type="entry name" value="Isoprenoid_Synthase_Type_I"/>
    <property type="match status" value="1"/>
</dbReference>
<dbReference type="Pfam" id="PF06330">
    <property type="entry name" value="TRI5"/>
    <property type="match status" value="1"/>
</dbReference>
<reference evidence="3 4" key="1">
    <citation type="journal article" date="2011" name="PLoS Pathog.">
        <title>Endophytic Life Strategies Decoded by Genome and Transcriptome Analyses of the Mutualistic Root Symbiont Piriformospora indica.</title>
        <authorList>
            <person name="Zuccaro A."/>
            <person name="Lahrmann U."/>
            <person name="Guldener U."/>
            <person name="Langen G."/>
            <person name="Pfiffi S."/>
            <person name="Biedenkopf D."/>
            <person name="Wong P."/>
            <person name="Samans B."/>
            <person name="Grimm C."/>
            <person name="Basiewicz M."/>
            <person name="Murat C."/>
            <person name="Martin F."/>
            <person name="Kogel K.H."/>
        </authorList>
    </citation>
    <scope>NUCLEOTIDE SEQUENCE [LARGE SCALE GENOMIC DNA]</scope>
    <source>
        <strain evidence="3 4">DSM 11827</strain>
    </source>
</reference>
<dbReference type="eggNOG" id="ENOG502SQ3X">
    <property type="taxonomic scope" value="Eukaryota"/>
</dbReference>
<dbReference type="Proteomes" id="UP000007148">
    <property type="component" value="Unassembled WGS sequence"/>
</dbReference>
<dbReference type="OrthoDB" id="2998174at2759"/>
<dbReference type="HOGENOM" id="CLU_052212_0_2_1"/>
<dbReference type="InterPro" id="IPR008949">
    <property type="entry name" value="Isoprenoid_synthase_dom_sf"/>
</dbReference>
<dbReference type="STRING" id="1109443.G4TAC9"/>
<evidence type="ECO:0000256" key="1">
    <source>
        <dbReference type="ARBA" id="ARBA00007946"/>
    </source>
</evidence>
<evidence type="ECO:0000313" key="3">
    <source>
        <dbReference type="EMBL" id="CCA68279.1"/>
    </source>
</evidence>
<dbReference type="AlphaFoldDB" id="G4TAC9"/>
<dbReference type="EMBL" id="CAFZ01000029">
    <property type="protein sequence ID" value="CCA68279.1"/>
    <property type="molecule type" value="Genomic_DNA"/>
</dbReference>
<dbReference type="GO" id="GO:0016838">
    <property type="term" value="F:carbon-oxygen lyase activity, acting on phosphates"/>
    <property type="evidence" value="ECO:0007669"/>
    <property type="project" value="InterPro"/>
</dbReference>
<dbReference type="SFLD" id="SFLDG01021">
    <property type="entry name" value="Trichodiene_Synthase_Like"/>
    <property type="match status" value="1"/>
</dbReference>
<dbReference type="InParanoid" id="G4TAC9"/>